<reference evidence="1 2" key="1">
    <citation type="submission" date="2008-08" db="EMBL/GenBank/DDBJ databases">
        <authorList>
            <person name="Madupu R."/>
            <person name="Durkin A.S."/>
            <person name="Torralba M."/>
            <person name="Methe B."/>
            <person name="Sutton G.G."/>
            <person name="Strausberg R.L."/>
            <person name="Nelson K.E."/>
        </authorList>
    </citation>
    <scope>NUCLEOTIDE SEQUENCE [LARGE SCALE GENOMIC DNA]</scope>
    <source>
        <strain evidence="1 2">RM3267</strain>
    </source>
</reference>
<dbReference type="STRING" id="553218.CAMRE0001_2523"/>
<organism evidence="1 2">
    <name type="scientific">Campylobacter rectus RM3267</name>
    <dbReference type="NCBI Taxonomy" id="553218"/>
    <lineage>
        <taxon>Bacteria</taxon>
        <taxon>Pseudomonadati</taxon>
        <taxon>Campylobacterota</taxon>
        <taxon>Epsilonproteobacteria</taxon>
        <taxon>Campylobacterales</taxon>
        <taxon>Campylobacteraceae</taxon>
        <taxon>Campylobacter</taxon>
    </lineage>
</organism>
<accession>B9D3Q9</accession>
<evidence type="ECO:0000313" key="1">
    <source>
        <dbReference type="EMBL" id="EEF13367.1"/>
    </source>
</evidence>
<proteinExistence type="predicted"/>
<evidence type="ECO:0000313" key="2">
    <source>
        <dbReference type="Proteomes" id="UP000003082"/>
    </source>
</evidence>
<protein>
    <submittedName>
        <fullName evidence="1">Uncharacterized protein</fullName>
    </submittedName>
</protein>
<name>B9D3Q9_CAMRE</name>
<sequence length="37" mass="4055">MKLARFLCNVGLFGERDAGKNRCINLANSVKFAAVKV</sequence>
<keyword evidence="2" id="KW-1185">Reference proteome</keyword>
<comment type="caution">
    <text evidence="1">The sequence shown here is derived from an EMBL/GenBank/DDBJ whole genome shotgun (WGS) entry which is preliminary data.</text>
</comment>
<dbReference type="EMBL" id="ACFU01000022">
    <property type="protein sequence ID" value="EEF13367.1"/>
    <property type="molecule type" value="Genomic_DNA"/>
</dbReference>
<dbReference type="AlphaFoldDB" id="B9D3Q9"/>
<gene>
    <name evidence="1" type="ORF">CAMRE0001_2523</name>
</gene>
<dbReference type="Proteomes" id="UP000003082">
    <property type="component" value="Unassembled WGS sequence"/>
</dbReference>